<dbReference type="Pfam" id="PF13377">
    <property type="entry name" value="Peripla_BP_3"/>
    <property type="match status" value="1"/>
</dbReference>
<dbReference type="PANTHER" id="PTHR30146:SF109">
    <property type="entry name" value="HTH-TYPE TRANSCRIPTIONAL REGULATOR GALS"/>
    <property type="match status" value="1"/>
</dbReference>
<dbReference type="GO" id="GO:0003700">
    <property type="term" value="F:DNA-binding transcription factor activity"/>
    <property type="evidence" value="ECO:0007669"/>
    <property type="project" value="TreeGrafter"/>
</dbReference>
<dbReference type="PROSITE" id="PS50943">
    <property type="entry name" value="HTH_CROC1"/>
    <property type="match status" value="1"/>
</dbReference>
<evidence type="ECO:0000256" key="1">
    <source>
        <dbReference type="ARBA" id="ARBA00023015"/>
    </source>
</evidence>
<dbReference type="SUPFAM" id="SSF53822">
    <property type="entry name" value="Periplasmic binding protein-like I"/>
    <property type="match status" value="1"/>
</dbReference>
<dbReference type="Gene3D" id="1.10.260.40">
    <property type="entry name" value="lambda repressor-like DNA-binding domains"/>
    <property type="match status" value="1"/>
</dbReference>
<dbReference type="InterPro" id="IPR010982">
    <property type="entry name" value="Lambda_DNA-bd_dom_sf"/>
</dbReference>
<accession>A0A6J4KEQ2</accession>
<keyword evidence="1" id="KW-0805">Transcription regulation</keyword>
<dbReference type="PROSITE" id="PS50932">
    <property type="entry name" value="HTH_LACI_2"/>
    <property type="match status" value="1"/>
</dbReference>
<dbReference type="PANTHER" id="PTHR30146">
    <property type="entry name" value="LACI-RELATED TRANSCRIPTIONAL REPRESSOR"/>
    <property type="match status" value="1"/>
</dbReference>
<gene>
    <name evidence="6" type="ORF">AVDCRST_MAG56-5635</name>
</gene>
<reference evidence="6" key="1">
    <citation type="submission" date="2020-02" db="EMBL/GenBank/DDBJ databases">
        <authorList>
            <person name="Meier V. D."/>
        </authorList>
    </citation>
    <scope>NUCLEOTIDE SEQUENCE</scope>
    <source>
        <strain evidence="6">AVDCRST_MAG56</strain>
    </source>
</reference>
<keyword evidence="2" id="KW-0238">DNA-binding</keyword>
<dbReference type="InterPro" id="IPR001387">
    <property type="entry name" value="Cro/C1-type_HTH"/>
</dbReference>
<dbReference type="EMBL" id="CADCTQ010000462">
    <property type="protein sequence ID" value="CAA9302730.1"/>
    <property type="molecule type" value="Genomic_DNA"/>
</dbReference>
<evidence type="ECO:0000259" key="4">
    <source>
        <dbReference type="PROSITE" id="PS50932"/>
    </source>
</evidence>
<protein>
    <submittedName>
        <fullName evidence="6">Transcriptional regulator, LacI family</fullName>
    </submittedName>
</protein>
<feature type="domain" description="HTH lacI-type" evidence="4">
    <location>
        <begin position="6"/>
        <end position="60"/>
    </location>
</feature>
<dbReference type="InterPro" id="IPR046335">
    <property type="entry name" value="LacI/GalR-like_sensor"/>
</dbReference>
<evidence type="ECO:0000259" key="5">
    <source>
        <dbReference type="PROSITE" id="PS50943"/>
    </source>
</evidence>
<name>A0A6J4KEQ2_9SPHI</name>
<dbReference type="AlphaFoldDB" id="A0A6J4KEQ2"/>
<dbReference type="Pfam" id="PF00356">
    <property type="entry name" value="LacI"/>
    <property type="match status" value="1"/>
</dbReference>
<dbReference type="GO" id="GO:0000976">
    <property type="term" value="F:transcription cis-regulatory region binding"/>
    <property type="evidence" value="ECO:0007669"/>
    <property type="project" value="TreeGrafter"/>
</dbReference>
<sequence length="349" mass="38751">MKFEAVTIKDIARALGLSPSTVSRALRGSYEISPETKQLVQDYARKFNYQPNPIAKSLKESRSRAIGVIVPEIVNYFFSQAINGIDAAAYQRGYHVIVSQSHESFEREVETTQLLVSRRVDGLLVSLSSQTDRVEHFKALQEKGLPIVFFDRVSEEMDTCKVKSDNFQGSYQATAHLAGAGCRRIAHLTTAAWLSITRERLAGYRKALEDNGLPFEEAYVKYFNFGAMNPSETDRVVGELLKHPERPDAIFSATDRLTSACLASLRAAGVRVPHDMALVGFTNLTVAHLLDPALTCVTQPAFEMGQAATEMLIGLIESKRPVTQFETRVLPTTLWTRASSRRDAPPVEP</sequence>
<feature type="domain" description="HTH cro/C1-type" evidence="5">
    <location>
        <begin position="7"/>
        <end position="36"/>
    </location>
</feature>
<evidence type="ECO:0000256" key="3">
    <source>
        <dbReference type="ARBA" id="ARBA00023163"/>
    </source>
</evidence>
<evidence type="ECO:0000313" key="6">
    <source>
        <dbReference type="EMBL" id="CAA9302730.1"/>
    </source>
</evidence>
<dbReference type="InterPro" id="IPR000843">
    <property type="entry name" value="HTH_LacI"/>
</dbReference>
<keyword evidence="3" id="KW-0804">Transcription</keyword>
<organism evidence="6">
    <name type="scientific">uncultured Cytophagales bacterium</name>
    <dbReference type="NCBI Taxonomy" id="158755"/>
    <lineage>
        <taxon>Bacteria</taxon>
        <taxon>Pseudomonadati</taxon>
        <taxon>Bacteroidota</taxon>
        <taxon>Sphingobacteriia</taxon>
        <taxon>Sphingobacteriales</taxon>
        <taxon>environmental samples</taxon>
    </lineage>
</organism>
<dbReference type="SUPFAM" id="SSF47413">
    <property type="entry name" value="lambda repressor-like DNA-binding domains"/>
    <property type="match status" value="1"/>
</dbReference>
<evidence type="ECO:0000256" key="2">
    <source>
        <dbReference type="ARBA" id="ARBA00023125"/>
    </source>
</evidence>
<dbReference type="SMART" id="SM00354">
    <property type="entry name" value="HTH_LACI"/>
    <property type="match status" value="1"/>
</dbReference>
<proteinExistence type="predicted"/>
<dbReference type="CDD" id="cd01392">
    <property type="entry name" value="HTH_LacI"/>
    <property type="match status" value="1"/>
</dbReference>
<dbReference type="Gene3D" id="3.40.50.2300">
    <property type="match status" value="2"/>
</dbReference>
<dbReference type="CDD" id="cd06267">
    <property type="entry name" value="PBP1_LacI_sugar_binding-like"/>
    <property type="match status" value="1"/>
</dbReference>
<dbReference type="InterPro" id="IPR028082">
    <property type="entry name" value="Peripla_BP_I"/>
</dbReference>